<dbReference type="Pfam" id="PF22939">
    <property type="entry name" value="WHD_GPIID"/>
    <property type="match status" value="1"/>
</dbReference>
<dbReference type="Proteomes" id="UP000285084">
    <property type="component" value="Unassembled WGS sequence"/>
</dbReference>
<feature type="non-terminal residue" evidence="2">
    <location>
        <position position="309"/>
    </location>
</feature>
<dbReference type="AlphaFoldDB" id="A0A420M575"/>
<proteinExistence type="predicted"/>
<protein>
    <recommendedName>
        <fullName evidence="1">GPI inositol-deacylase winged helix domain-containing protein</fullName>
    </recommendedName>
</protein>
<sequence length="309" mass="34785">LNCVQLDKNVVNGDIRSYVEATLEQKPDFVDKKLSPSILEEIRDKIGDGADGMFRWAACQLESLARCLSPKAMKEALRALPRDLNETYYRMLKNIPAEYKSSAIRLLQFLVYTKRPLTLAEAVEVIATEIDQEPRGFDVDGRLSLKADVLRYCPSLVIIAKVTNYTETVEELHLAHFSVKEYLLEQAQFDLESASIVITRTCLTYLGDIENNCSTIKSDFPMARYAAKSWMDYAASAETSEEIVRITVSFLRNETTFQRWCRLYQADRAWDRTPGPPRAPRLYYACLGGLAGAARDLAIEGADVNAQGG</sequence>
<evidence type="ECO:0000259" key="1">
    <source>
        <dbReference type="Pfam" id="PF22939"/>
    </source>
</evidence>
<comment type="caution">
    <text evidence="2">The sequence shown here is derived from an EMBL/GenBank/DDBJ whole genome shotgun (WGS) entry which is preliminary data.</text>
</comment>
<evidence type="ECO:0000313" key="2">
    <source>
        <dbReference type="EMBL" id="RKK39954.1"/>
    </source>
</evidence>
<dbReference type="EMBL" id="MRCX01002140">
    <property type="protein sequence ID" value="RKK39954.1"/>
    <property type="molecule type" value="Genomic_DNA"/>
</dbReference>
<gene>
    <name evidence="2" type="ORF">BFJ69_g18506</name>
</gene>
<reference evidence="2 3" key="1">
    <citation type="journal article" date="2018" name="Sci. Rep.">
        <title>Characterisation of pathogen-specific regions and novel effector candidates in Fusarium oxysporum f. sp. cepae.</title>
        <authorList>
            <person name="Armitage A.D."/>
            <person name="Taylor A."/>
            <person name="Sobczyk M.K."/>
            <person name="Baxter L."/>
            <person name="Greenfield B.P."/>
            <person name="Bates H.J."/>
            <person name="Wilson F."/>
            <person name="Jackson A.C."/>
            <person name="Ott S."/>
            <person name="Harrison R.J."/>
            <person name="Clarkson J.P."/>
        </authorList>
    </citation>
    <scope>NUCLEOTIDE SEQUENCE [LARGE SCALE GENOMIC DNA]</scope>
    <source>
        <strain evidence="2 3">Fo_A13</strain>
    </source>
</reference>
<dbReference type="InterPro" id="IPR054471">
    <property type="entry name" value="GPIID_WHD"/>
</dbReference>
<feature type="non-terminal residue" evidence="2">
    <location>
        <position position="1"/>
    </location>
</feature>
<dbReference type="PANTHER" id="PTHR10039:SF15">
    <property type="entry name" value="NACHT DOMAIN-CONTAINING PROTEIN"/>
    <property type="match status" value="1"/>
</dbReference>
<organism evidence="2 3">
    <name type="scientific">Fusarium oxysporum</name>
    <name type="common">Fusarium vascular wilt</name>
    <dbReference type="NCBI Taxonomy" id="5507"/>
    <lineage>
        <taxon>Eukaryota</taxon>
        <taxon>Fungi</taxon>
        <taxon>Dikarya</taxon>
        <taxon>Ascomycota</taxon>
        <taxon>Pezizomycotina</taxon>
        <taxon>Sordariomycetes</taxon>
        <taxon>Hypocreomycetidae</taxon>
        <taxon>Hypocreales</taxon>
        <taxon>Nectriaceae</taxon>
        <taxon>Fusarium</taxon>
        <taxon>Fusarium oxysporum species complex</taxon>
    </lineage>
</organism>
<accession>A0A420M575</accession>
<evidence type="ECO:0000313" key="3">
    <source>
        <dbReference type="Proteomes" id="UP000285084"/>
    </source>
</evidence>
<name>A0A420M575_FUSOX</name>
<dbReference type="PANTHER" id="PTHR10039">
    <property type="entry name" value="AMELOGENIN"/>
    <property type="match status" value="1"/>
</dbReference>
<feature type="domain" description="GPI inositol-deacylase winged helix" evidence="1">
    <location>
        <begin position="97"/>
        <end position="186"/>
    </location>
</feature>